<gene>
    <name evidence="2" type="ORF">M9Y10_003819</name>
</gene>
<evidence type="ECO:0000313" key="2">
    <source>
        <dbReference type="EMBL" id="KAK8881091.1"/>
    </source>
</evidence>
<dbReference type="Gene3D" id="3.40.50.360">
    <property type="match status" value="1"/>
</dbReference>
<evidence type="ECO:0000259" key="1">
    <source>
        <dbReference type="Pfam" id="PF12682"/>
    </source>
</evidence>
<proteinExistence type="predicted"/>
<comment type="caution">
    <text evidence="2">The sequence shown here is derived from an EMBL/GenBank/DDBJ whole genome shotgun (WGS) entry which is preliminary data.</text>
</comment>
<dbReference type="EMBL" id="JAPFFF010000010">
    <property type="protein sequence ID" value="KAK8881091.1"/>
    <property type="molecule type" value="Genomic_DNA"/>
</dbReference>
<dbReference type="PANTHER" id="PTHR39201:SF1">
    <property type="entry name" value="FLAVODOXIN-LIKE DOMAIN-CONTAINING PROTEIN"/>
    <property type="match status" value="1"/>
</dbReference>
<dbReference type="InterPro" id="IPR029039">
    <property type="entry name" value="Flavoprotein-like_sf"/>
</dbReference>
<dbReference type="Pfam" id="PF12682">
    <property type="entry name" value="Flavodoxin_4"/>
    <property type="match status" value="1"/>
</dbReference>
<keyword evidence="3" id="KW-1185">Reference proteome</keyword>
<sequence length="165" mass="18689">MGKEGRKNLVAYFSVTGTTENFAKMIASLVNGDLFEIKPTEKYQEDDLDWQNPNSRTCKEKNDPSCRPQLSKLVKNFSQYETIFIGFPIWWFTAPKVINTFLDSYDFTGKKIVPFITSFGSTSDIAKADLKAACQFKAIWSSARRFGSVDADILTVKDWIDTLGI</sequence>
<evidence type="ECO:0000313" key="3">
    <source>
        <dbReference type="Proteomes" id="UP001470230"/>
    </source>
</evidence>
<dbReference type="SUPFAM" id="SSF52218">
    <property type="entry name" value="Flavoproteins"/>
    <property type="match status" value="1"/>
</dbReference>
<organism evidence="2 3">
    <name type="scientific">Tritrichomonas musculus</name>
    <dbReference type="NCBI Taxonomy" id="1915356"/>
    <lineage>
        <taxon>Eukaryota</taxon>
        <taxon>Metamonada</taxon>
        <taxon>Parabasalia</taxon>
        <taxon>Tritrichomonadida</taxon>
        <taxon>Tritrichomonadidae</taxon>
        <taxon>Tritrichomonas</taxon>
    </lineage>
</organism>
<protein>
    <recommendedName>
        <fullName evidence="1">Flavodoxin-like domain-containing protein</fullName>
    </recommendedName>
</protein>
<dbReference type="PANTHER" id="PTHR39201">
    <property type="entry name" value="EXPORTED PROTEIN-RELATED"/>
    <property type="match status" value="1"/>
</dbReference>
<dbReference type="Proteomes" id="UP001470230">
    <property type="component" value="Unassembled WGS sequence"/>
</dbReference>
<accession>A0ABR2JRQ2</accession>
<reference evidence="2 3" key="1">
    <citation type="submission" date="2024-04" db="EMBL/GenBank/DDBJ databases">
        <title>Tritrichomonas musculus Genome.</title>
        <authorList>
            <person name="Alves-Ferreira E."/>
            <person name="Grigg M."/>
            <person name="Lorenzi H."/>
            <person name="Galac M."/>
        </authorList>
    </citation>
    <scope>NUCLEOTIDE SEQUENCE [LARGE SCALE GENOMIC DNA]</scope>
    <source>
        <strain evidence="2 3">EAF2021</strain>
    </source>
</reference>
<name>A0ABR2JRQ2_9EUKA</name>
<dbReference type="InterPro" id="IPR008254">
    <property type="entry name" value="Flavodoxin/NO_synth"/>
</dbReference>
<feature type="domain" description="Flavodoxin-like" evidence="1">
    <location>
        <begin position="7"/>
        <end position="161"/>
    </location>
</feature>